<accession>A0A1T3NQE1</accession>
<dbReference type="InterPro" id="IPR015943">
    <property type="entry name" value="WD40/YVTN_repeat-like_dom_sf"/>
</dbReference>
<comment type="caution">
    <text evidence="4">The sequence shown here is derived from an EMBL/GenBank/DDBJ whole genome shotgun (WGS) entry which is preliminary data.</text>
</comment>
<dbReference type="OrthoDB" id="3666463at2"/>
<dbReference type="NCBIfam" id="TIGR02276">
    <property type="entry name" value="beta_rpt_yvtn"/>
    <property type="match status" value="4"/>
</dbReference>
<evidence type="ECO:0000256" key="1">
    <source>
        <dbReference type="ARBA" id="ARBA00022729"/>
    </source>
</evidence>
<dbReference type="Pfam" id="PF01833">
    <property type="entry name" value="TIG"/>
    <property type="match status" value="2"/>
</dbReference>
<dbReference type="InterPro" id="IPR051200">
    <property type="entry name" value="Host-pathogen_enzymatic-act"/>
</dbReference>
<dbReference type="STRING" id="159449.B4N89_33080"/>
<dbReference type="InterPro" id="IPR001434">
    <property type="entry name" value="OmcB-like_DUF11"/>
</dbReference>
<dbReference type="InterPro" id="IPR047589">
    <property type="entry name" value="DUF11_rpt"/>
</dbReference>
<evidence type="ECO:0000256" key="2">
    <source>
        <dbReference type="SAM" id="MobiDB-lite"/>
    </source>
</evidence>
<feature type="domain" description="IPT/TIG" evidence="3">
    <location>
        <begin position="353"/>
        <end position="437"/>
    </location>
</feature>
<dbReference type="NCBIfam" id="TIGR01451">
    <property type="entry name" value="B_ant_repeat"/>
    <property type="match status" value="1"/>
</dbReference>
<feature type="region of interest" description="Disordered" evidence="2">
    <location>
        <begin position="1"/>
        <end position="28"/>
    </location>
</feature>
<reference evidence="4 5" key="1">
    <citation type="submission" date="2017-03" db="EMBL/GenBank/DDBJ databases">
        <title>Draft genome sequence of Streptomyces scabrisporus NF3, endophyte isolated from Amphipterygium adstringens.</title>
        <authorList>
            <person name="Vazquez M."/>
            <person name="Ceapa C.D."/>
            <person name="Rodriguez Luna D."/>
            <person name="Sanchez Esquivel S."/>
        </authorList>
    </citation>
    <scope>NUCLEOTIDE SEQUENCE [LARGE SCALE GENOMIC DNA]</scope>
    <source>
        <strain evidence="4 5">NF3</strain>
    </source>
</reference>
<dbReference type="InterPro" id="IPR013783">
    <property type="entry name" value="Ig-like_fold"/>
</dbReference>
<proteinExistence type="predicted"/>
<dbReference type="CDD" id="cd00603">
    <property type="entry name" value="IPT_PCSR"/>
    <property type="match status" value="1"/>
</dbReference>
<feature type="compositionally biased region" description="Basic and acidic residues" evidence="2">
    <location>
        <begin position="1"/>
        <end position="12"/>
    </location>
</feature>
<dbReference type="RefSeq" id="WP_143658170.1">
    <property type="nucleotide sequence ID" value="NZ_MWQN01000002.1"/>
</dbReference>
<name>A0A1T3NQE1_9ACTN</name>
<protein>
    <recommendedName>
        <fullName evidence="3">IPT/TIG domain-containing protein</fullName>
    </recommendedName>
</protein>
<dbReference type="PANTHER" id="PTHR47197:SF3">
    <property type="entry name" value="DIHYDRO-HEME D1 DEHYDROGENASE"/>
    <property type="match status" value="1"/>
</dbReference>
<dbReference type="InterPro" id="IPR011964">
    <property type="entry name" value="YVTN_b-propeller_repeat"/>
</dbReference>
<keyword evidence="1" id="KW-0732">Signal</keyword>
<dbReference type="Gene3D" id="2.60.40.10">
    <property type="entry name" value="Immunoglobulins"/>
    <property type="match status" value="2"/>
</dbReference>
<dbReference type="Gene3D" id="2.130.10.10">
    <property type="entry name" value="YVTN repeat-like/Quinoprotein amine dehydrogenase"/>
    <property type="match status" value="2"/>
</dbReference>
<dbReference type="InterPro" id="IPR011044">
    <property type="entry name" value="Quino_amine_DH_bsu"/>
</dbReference>
<dbReference type="InterPro" id="IPR002909">
    <property type="entry name" value="IPT_dom"/>
</dbReference>
<keyword evidence="5" id="KW-1185">Reference proteome</keyword>
<dbReference type="InterPro" id="IPR014756">
    <property type="entry name" value="Ig_E-set"/>
</dbReference>
<feature type="domain" description="IPT/TIG" evidence="3">
    <location>
        <begin position="439"/>
        <end position="523"/>
    </location>
</feature>
<dbReference type="AlphaFoldDB" id="A0A1T3NQE1"/>
<dbReference type="PANTHER" id="PTHR47197">
    <property type="entry name" value="PROTEIN NIRF"/>
    <property type="match status" value="1"/>
</dbReference>
<evidence type="ECO:0000313" key="4">
    <source>
        <dbReference type="EMBL" id="OPC78950.1"/>
    </source>
</evidence>
<dbReference type="InterPro" id="IPR048433">
    <property type="entry name" value="YNCE-like_beta-prop"/>
</dbReference>
<dbReference type="Pfam" id="PF01345">
    <property type="entry name" value="DUF11"/>
    <property type="match status" value="1"/>
</dbReference>
<organism evidence="4 5">
    <name type="scientific">Embleya scabrispora</name>
    <dbReference type="NCBI Taxonomy" id="159449"/>
    <lineage>
        <taxon>Bacteria</taxon>
        <taxon>Bacillati</taxon>
        <taxon>Actinomycetota</taxon>
        <taxon>Actinomycetes</taxon>
        <taxon>Kitasatosporales</taxon>
        <taxon>Streptomycetaceae</taxon>
        <taxon>Embleya</taxon>
    </lineage>
</organism>
<feature type="compositionally biased region" description="Basic residues" evidence="2">
    <location>
        <begin position="13"/>
        <end position="25"/>
    </location>
</feature>
<dbReference type="Pfam" id="PF21783">
    <property type="entry name" value="YNCE"/>
    <property type="match status" value="1"/>
</dbReference>
<evidence type="ECO:0000259" key="3">
    <source>
        <dbReference type="SMART" id="SM00429"/>
    </source>
</evidence>
<dbReference type="SUPFAM" id="SSF81296">
    <property type="entry name" value="E set domains"/>
    <property type="match status" value="2"/>
</dbReference>
<gene>
    <name evidence="4" type="ORF">B4N89_33080</name>
</gene>
<dbReference type="SUPFAM" id="SSF50969">
    <property type="entry name" value="YVTN repeat-like/Quinoprotein amine dehydrogenase"/>
    <property type="match status" value="1"/>
</dbReference>
<sequence length="653" mass="64283">MSHDLAEPADRLRHPRRPARPHRPPTHSGLPGRLIALVAAAALVLAGLIAQAVPAAAAHPGVAVYVANSGSNTVSVIDAANNTTTATVPVGRGPYGLAANHAGTRVYVANFDSGGISVIDTATDAVVATIATGGAPFAMAIDPTDTRLYVAQGNSVLAVDTATDTVAATIAVGAGPIAVLVAPDGAHVYAVNNAGRSVSVITSATGVVGTTITLPGTPDGAALSPDGRRLYAVDNQTGLWTLDLTAGGLLAATVPITDGSNVAVDPTGSRAYVSAFPAEVEVVDLATNTVVDSVAVGAYPANLTLHVAGRYVYTTNTQSGDVSVIDGSTDTVMATIPVGSTPYGIVVVGVPQPRTVTSVRPDSGPTAGSTSVTVTGTHLTGTTAVVFGATPAAAFTVVDDTTLIATAPPGAPGTVDITVSGPGGTSATSAADRYTYVPAPTVTAVSPNSGPDTGGTMVTVTGTGLAGATGITFGPGRPATAVTCTATTCTATAPPGPAGQVDVRVTTAGGTSAAVPADRYTYIASAADVSVVLRANGVGGLFGAHIDYTVTVTNRGPNALASATVTAPLPSPMTATSPDCAVANRTVTCTVGPLAKGATTTRHFTAPIDLLNLGLGYEVTATRTASTPNDPNPGNNSSSASCTVVTSLLILCS</sequence>
<dbReference type="EMBL" id="MWQN01000002">
    <property type="protein sequence ID" value="OPC78950.1"/>
    <property type="molecule type" value="Genomic_DNA"/>
</dbReference>
<dbReference type="CDD" id="cd00102">
    <property type="entry name" value="IPT"/>
    <property type="match status" value="1"/>
</dbReference>
<evidence type="ECO:0000313" key="5">
    <source>
        <dbReference type="Proteomes" id="UP000190037"/>
    </source>
</evidence>
<dbReference type="Proteomes" id="UP000190037">
    <property type="component" value="Unassembled WGS sequence"/>
</dbReference>
<dbReference type="GO" id="GO:0005975">
    <property type="term" value="P:carbohydrate metabolic process"/>
    <property type="evidence" value="ECO:0007669"/>
    <property type="project" value="UniProtKB-ARBA"/>
</dbReference>
<dbReference type="SMART" id="SM00429">
    <property type="entry name" value="IPT"/>
    <property type="match status" value="2"/>
</dbReference>